<evidence type="ECO:0000313" key="1">
    <source>
        <dbReference type="EMBL" id="SAK50683.1"/>
    </source>
</evidence>
<dbReference type="OrthoDB" id="9024842at2"/>
<dbReference type="Gene3D" id="1.10.3230.30">
    <property type="entry name" value="Phage gp6-like head-tail connector protein"/>
    <property type="match status" value="1"/>
</dbReference>
<dbReference type="CDD" id="cd08054">
    <property type="entry name" value="gp6"/>
    <property type="match status" value="1"/>
</dbReference>
<dbReference type="NCBIfam" id="TIGR01560">
    <property type="entry name" value="put_DNA_pack"/>
    <property type="match status" value="1"/>
</dbReference>
<dbReference type="InterPro" id="IPR021146">
    <property type="entry name" value="Phage_gp6-like_head-tail"/>
</dbReference>
<name>A0A157ZYW2_9BURK</name>
<dbReference type="InterPro" id="IPR006450">
    <property type="entry name" value="Phage_HK97_gp6-like"/>
</dbReference>
<comment type="caution">
    <text evidence="1">The sequence shown here is derived from an EMBL/GenBank/DDBJ whole genome shotgun (WGS) entry which is preliminary data.</text>
</comment>
<dbReference type="Pfam" id="PF05135">
    <property type="entry name" value="Phage_connect_1"/>
    <property type="match status" value="1"/>
</dbReference>
<dbReference type="Proteomes" id="UP000054911">
    <property type="component" value="Unassembled WGS sequence"/>
</dbReference>
<gene>
    <name evidence="1" type="ORF">AWB80_01497</name>
</gene>
<dbReference type="EMBL" id="FCOE02000004">
    <property type="protein sequence ID" value="SAK50683.1"/>
    <property type="molecule type" value="Genomic_DNA"/>
</dbReference>
<proteinExistence type="predicted"/>
<protein>
    <submittedName>
        <fullName evidence="1">Phage gp6-like head-tail connector protein</fullName>
    </submittedName>
</protein>
<dbReference type="AlphaFoldDB" id="A0A157ZYW2"/>
<organism evidence="1 2">
    <name type="scientific">Caballeronia pedi</name>
    <dbReference type="NCBI Taxonomy" id="1777141"/>
    <lineage>
        <taxon>Bacteria</taxon>
        <taxon>Pseudomonadati</taxon>
        <taxon>Pseudomonadota</taxon>
        <taxon>Betaproteobacteria</taxon>
        <taxon>Burkholderiales</taxon>
        <taxon>Burkholderiaceae</taxon>
        <taxon>Caballeronia</taxon>
    </lineage>
</organism>
<reference evidence="1" key="1">
    <citation type="submission" date="2016-01" db="EMBL/GenBank/DDBJ databases">
        <authorList>
            <person name="Peeters C."/>
        </authorList>
    </citation>
    <scope>NUCLEOTIDE SEQUENCE [LARGE SCALE GENOMIC DNA]</scope>
    <source>
        <strain evidence="1">LMG 29323</strain>
    </source>
</reference>
<keyword evidence="2" id="KW-1185">Reference proteome</keyword>
<dbReference type="STRING" id="1777141.AWB80_01497"/>
<evidence type="ECO:0000313" key="2">
    <source>
        <dbReference type="Proteomes" id="UP000054911"/>
    </source>
</evidence>
<sequence>MATTPNKPLVSLARACLHLRVVPGEDDTAINDLIEAASDIVMDYLKKPVPEEWKVETDSTASTVPGPVRAAVLLVLGHLYADREGGTDPISPAVVSLLMRHRDPAVA</sequence>
<dbReference type="RefSeq" id="WP_061174044.1">
    <property type="nucleotide sequence ID" value="NZ_FCOE02000004.1"/>
</dbReference>
<accession>A0A157ZYW2</accession>